<dbReference type="EMBL" id="OBMM01000005">
    <property type="protein sequence ID" value="SOC27429.1"/>
    <property type="molecule type" value="Genomic_DNA"/>
</dbReference>
<feature type="compositionally biased region" description="Basic and acidic residues" evidence="1">
    <location>
        <begin position="94"/>
        <end position="103"/>
    </location>
</feature>
<proteinExistence type="predicted"/>
<feature type="region of interest" description="Disordered" evidence="1">
    <location>
        <begin position="1"/>
        <end position="245"/>
    </location>
</feature>
<feature type="compositionally biased region" description="Basic and acidic residues" evidence="1">
    <location>
        <begin position="330"/>
        <end position="346"/>
    </location>
</feature>
<evidence type="ECO:0000313" key="2">
    <source>
        <dbReference type="EMBL" id="SOC27429.1"/>
    </source>
</evidence>
<protein>
    <submittedName>
        <fullName evidence="2">Uncharacterized protein</fullName>
    </submittedName>
</protein>
<dbReference type="Proteomes" id="UP000219068">
    <property type="component" value="Unassembled WGS sequence"/>
</dbReference>
<dbReference type="AlphaFoldDB" id="A0A285TXX0"/>
<feature type="compositionally biased region" description="Polar residues" evidence="1">
    <location>
        <begin position="417"/>
        <end position="434"/>
    </location>
</feature>
<gene>
    <name evidence="2" type="ORF">SAMN05428964_105415</name>
</gene>
<feature type="compositionally biased region" description="Polar residues" evidence="1">
    <location>
        <begin position="76"/>
        <end position="87"/>
    </location>
</feature>
<evidence type="ECO:0000313" key="3">
    <source>
        <dbReference type="Proteomes" id="UP000219068"/>
    </source>
</evidence>
<name>A0A285TXX0_9PROT</name>
<reference evidence="2 3" key="1">
    <citation type="submission" date="2017-08" db="EMBL/GenBank/DDBJ databases">
        <authorList>
            <person name="de Groot N.N."/>
        </authorList>
    </citation>
    <scope>NUCLEOTIDE SEQUENCE [LARGE SCALE GENOMIC DNA]</scope>
    <source>
        <strain evidence="2 3">USBA 78</strain>
    </source>
</reference>
<accession>A0A285TXX0</accession>
<organism evidence="2 3">
    <name type="scientific">Thalassospira xiamenensis</name>
    <dbReference type="NCBI Taxonomy" id="220697"/>
    <lineage>
        <taxon>Bacteria</taxon>
        <taxon>Pseudomonadati</taxon>
        <taxon>Pseudomonadota</taxon>
        <taxon>Alphaproteobacteria</taxon>
        <taxon>Rhodospirillales</taxon>
        <taxon>Thalassospiraceae</taxon>
        <taxon>Thalassospira</taxon>
    </lineage>
</organism>
<dbReference type="RefSeq" id="WP_142994577.1">
    <property type="nucleotide sequence ID" value="NZ_OBMM01000005.1"/>
</dbReference>
<sequence length="521" mass="56098">MPSSVSTHRAPKKVKAWEFSWPDAELPEESKPSPTSELVKEADHSSATGDRIRQPSATSPTTKKKATVSGREASKSAKSPSDTSHILSATDILRQLHDQDDNAGKSAPAQELDSTEPQEAKAPTSERTRKASLTSPTTKKKATSSRRSTPQVKQEAAKTKRILSAAEVLEQLRNPDETASTGTDAPKTAAQMSLNISEPSGEGASETQSTKKRTKKASGAQKTATNKSADEISPEEAELTETDRKLIAKKNRLQKKQEQEQERERALLQAQKERNVAFWTAANKANSTESAKAETKDDAAPAQATETSDNNKKPSQEESQEPSIVASPKEGIEGEAVKGLRRERLEVANPKSGRARSVEVIRLGKMTPRREARPVLSLSKNRDARKAEEQTGSDAEAKAPEIATPPAEPISVEPVSASANGEQQTTDVPAKASSTAPIADPVIAKDNSDVIHGDKRAETVLSSHADIRIVRAALDVADKLKEIDNLENPGETMQGCLHQVRRAISAIEIELSGKGIRMPAK</sequence>
<feature type="region of interest" description="Disordered" evidence="1">
    <location>
        <begin position="279"/>
        <end position="434"/>
    </location>
</feature>
<feature type="compositionally biased region" description="Basic and acidic residues" evidence="1">
    <location>
        <begin position="380"/>
        <end position="399"/>
    </location>
</feature>
<evidence type="ECO:0000256" key="1">
    <source>
        <dbReference type="SAM" id="MobiDB-lite"/>
    </source>
</evidence>